<dbReference type="RefSeq" id="XP_001019165.1">
    <property type="nucleotide sequence ID" value="XM_001019165.3"/>
</dbReference>
<keyword evidence="3" id="KW-1185">Reference proteome</keyword>
<dbReference type="eggNOG" id="ENOG502QR8W">
    <property type="taxonomic scope" value="Eukaryota"/>
</dbReference>
<name>Q23QG8_TETTS</name>
<feature type="coiled-coil region" evidence="1">
    <location>
        <begin position="456"/>
        <end position="608"/>
    </location>
</feature>
<dbReference type="HOGENOM" id="CLU_363911_0_0_1"/>
<dbReference type="OrthoDB" id="420154at2759"/>
<gene>
    <name evidence="2" type="ORF">TTHERM_00257100</name>
</gene>
<dbReference type="SUPFAM" id="SSF52540">
    <property type="entry name" value="P-loop containing nucleoside triphosphate hydrolases"/>
    <property type="match status" value="1"/>
</dbReference>
<dbReference type="InterPro" id="IPR027417">
    <property type="entry name" value="P-loop_NTPase"/>
</dbReference>
<dbReference type="CDD" id="cd00882">
    <property type="entry name" value="Ras_like_GTPase"/>
    <property type="match status" value="1"/>
</dbReference>
<dbReference type="GeneID" id="7842300"/>
<accession>Q23QG8</accession>
<evidence type="ECO:0000256" key="1">
    <source>
        <dbReference type="SAM" id="Coils"/>
    </source>
</evidence>
<proteinExistence type="predicted"/>
<organism evidence="2 3">
    <name type="scientific">Tetrahymena thermophila (strain SB210)</name>
    <dbReference type="NCBI Taxonomy" id="312017"/>
    <lineage>
        <taxon>Eukaryota</taxon>
        <taxon>Sar</taxon>
        <taxon>Alveolata</taxon>
        <taxon>Ciliophora</taxon>
        <taxon>Intramacronucleata</taxon>
        <taxon>Oligohymenophorea</taxon>
        <taxon>Hymenostomatida</taxon>
        <taxon>Tetrahymenina</taxon>
        <taxon>Tetrahymenidae</taxon>
        <taxon>Tetrahymena</taxon>
    </lineage>
</organism>
<dbReference type="STRING" id="312017.Q23QG8"/>
<reference evidence="3" key="1">
    <citation type="journal article" date="2006" name="PLoS Biol.">
        <title>Macronuclear genome sequence of the ciliate Tetrahymena thermophila, a model eukaryote.</title>
        <authorList>
            <person name="Eisen J.A."/>
            <person name="Coyne R.S."/>
            <person name="Wu M."/>
            <person name="Wu D."/>
            <person name="Thiagarajan M."/>
            <person name="Wortman J.R."/>
            <person name="Badger J.H."/>
            <person name="Ren Q."/>
            <person name="Amedeo P."/>
            <person name="Jones K.M."/>
            <person name="Tallon L.J."/>
            <person name="Delcher A.L."/>
            <person name="Salzberg S.L."/>
            <person name="Silva J.C."/>
            <person name="Haas B.J."/>
            <person name="Majoros W.H."/>
            <person name="Farzad M."/>
            <person name="Carlton J.M."/>
            <person name="Smith R.K. Jr."/>
            <person name="Garg J."/>
            <person name="Pearlman R.E."/>
            <person name="Karrer K.M."/>
            <person name="Sun L."/>
            <person name="Manning G."/>
            <person name="Elde N.C."/>
            <person name="Turkewitz A.P."/>
            <person name="Asai D.J."/>
            <person name="Wilkes D.E."/>
            <person name="Wang Y."/>
            <person name="Cai H."/>
            <person name="Collins K."/>
            <person name="Stewart B.A."/>
            <person name="Lee S.R."/>
            <person name="Wilamowska K."/>
            <person name="Weinberg Z."/>
            <person name="Ruzzo W.L."/>
            <person name="Wloga D."/>
            <person name="Gaertig J."/>
            <person name="Frankel J."/>
            <person name="Tsao C.-C."/>
            <person name="Gorovsky M.A."/>
            <person name="Keeling P.J."/>
            <person name="Waller R.F."/>
            <person name="Patron N.J."/>
            <person name="Cherry J.M."/>
            <person name="Stover N.A."/>
            <person name="Krieger C.J."/>
            <person name="del Toro C."/>
            <person name="Ryder H.F."/>
            <person name="Williamson S.C."/>
            <person name="Barbeau R.A."/>
            <person name="Hamilton E.P."/>
            <person name="Orias E."/>
        </authorList>
    </citation>
    <scope>NUCLEOTIDE SEQUENCE [LARGE SCALE GENOMIC DNA]</scope>
    <source>
        <strain evidence="3">SB210</strain>
    </source>
</reference>
<keyword evidence="1" id="KW-0175">Coiled coil</keyword>
<dbReference type="EMBL" id="GG662647">
    <property type="protein sequence ID" value="EAR98920.1"/>
    <property type="molecule type" value="Genomic_DNA"/>
</dbReference>
<sequence>MEGQKNNLQNNSSQFLMQNNQNDLSYELQHSNFQQVGNDAGIQIEGTLNNIKCGLQKINSADNNIILVIGNSGSGKTSLSADLSGLQLVVNKTIFQESYLQYKEEDFQKYGKIGSDLIQSETFIPNKFFNQKKQITIWDTPGFDDSRGEEFQIPISFFINKIVNSAKRIKFILVIDGNQLNRGYGIEKGRDLKDLLFSFFSMIRDFSLDISKFTAIVISKANLKKESDFYVKKLKNFIEVFLNEDLCKFTQDYQIQFKKFLQQISNTMVLLFPNIPDNAQVNSFYDKGPGLKILNAIESDIDFCKSEQIQLPLRMKNIEKINQLFEISQRQMEKTFTSICKKISEELKELNELQLKQTKQIIQHFQSLKDQQDESYIKQIKEQFQNLIIEILLENKCIQEMKDLTNLFELFYFYFTDIYCDLISKIESNNIQRKSFISTRQTCNGVKILQQNLDQVLKLQSLKESQRQSKERLQKNQSAIQNLENVSDDFSHKQQQLDYDNQIAIQAQQEKQQQLMEEEELQQKASQDLRSNQQCLEQINQQQQFLNEKIEEQNNQLAKQNEQLEEMTKQYQEKIQQNQQLEQEIEFLKQKNEMEIEYQRQIHKAKQESQLIPAIIGTVGQLLTTIISPQGKK</sequence>
<dbReference type="OMA" id="INGYSEC"/>
<dbReference type="AlphaFoldDB" id="Q23QG8"/>
<protein>
    <submittedName>
        <fullName evidence="2">50S ribosome-binding GTPase</fullName>
    </submittedName>
</protein>
<evidence type="ECO:0000313" key="2">
    <source>
        <dbReference type="EMBL" id="EAR98920.1"/>
    </source>
</evidence>
<evidence type="ECO:0000313" key="3">
    <source>
        <dbReference type="Proteomes" id="UP000009168"/>
    </source>
</evidence>
<dbReference type="InParanoid" id="Q23QG8"/>
<dbReference type="Proteomes" id="UP000009168">
    <property type="component" value="Unassembled WGS sequence"/>
</dbReference>
<dbReference type="KEGG" id="tet:TTHERM_00257100"/>
<dbReference type="Gene3D" id="3.40.50.300">
    <property type="entry name" value="P-loop containing nucleotide triphosphate hydrolases"/>
    <property type="match status" value="1"/>
</dbReference>